<dbReference type="InterPro" id="IPR043022">
    <property type="entry name" value="PngaseF_N_sf"/>
</dbReference>
<dbReference type="InterPro" id="IPR008977">
    <property type="entry name" value="PHM/PNGase_F_dom_sf"/>
</dbReference>
<keyword evidence="4" id="KW-1185">Reference proteome</keyword>
<dbReference type="Pfam" id="PF22252">
    <property type="entry name" value="PNGase_F-II_N"/>
    <property type="match status" value="1"/>
</dbReference>
<dbReference type="EMBL" id="CP015772">
    <property type="protein sequence ID" value="ANH80208.1"/>
    <property type="molecule type" value="Genomic_DNA"/>
</dbReference>
<keyword evidence="3" id="KW-0378">Hydrolase</keyword>
<accession>A0A1A9HXQ6</accession>
<dbReference type="SUPFAM" id="SSF49742">
    <property type="entry name" value="PHM/PNGase F"/>
    <property type="match status" value="1"/>
</dbReference>
<dbReference type="AlphaFoldDB" id="A0A1A9HXQ6"/>
<dbReference type="KEGG" id="nia:A8C56_03725"/>
<evidence type="ECO:0000256" key="1">
    <source>
        <dbReference type="ARBA" id="ARBA00023157"/>
    </source>
</evidence>
<sequence>MLLLAAIPCKAQLHLNDPTVYKIIYTSGFNGKTPEHQNKIWVFAGKEQTLVTTEKDFTRRGAYPFEVSLIDRGKNVQYLFAFLNDQEIISSTDTALRKQTFELSNETRNILGYTCKKAKTVVNSNTIELWYTDQLPVKGAPTILGQNLGLVLEMIRNGNSTIAAEKIEQQQLQLPSFLTAPAQQTDLLSYRDEIWKSRFTTIPLFHNQVVNFSDSSLTVPDVFRFAKGTVVVKKIKMPAIDSSSTVFLDLTEQSNGDAYDRTGSVFLIPVTKKESFLDGLKKGINALPVYTNGNGKRYQGVIATADYDPPVELLRFFTPFGVRQFNHITLKGKQWQEAVPYRQDISDYAALFNKREVYIGIFIGNYDKGGHRVSANITIHKGDAGKQQQHIIPLFNTLNIMEMAGQEYATLFNNENGITVSFTLKQPLKNARLRYITTGHGGWDGGDEFVPRLNTILLDNKTVFSLVPWREDCGTYRLYNPASGNFSNGLSSSDLSRSNWCPGTVTNPFFIELGDLEQGDHHIQVKIPQGAPEGSSFSYWNVSGALIGD</sequence>
<proteinExistence type="predicted"/>
<gene>
    <name evidence="3" type="ORF">A8C56_03725</name>
</gene>
<protein>
    <submittedName>
        <fullName evidence="3">Peptide-N-glycosidase</fullName>
    </submittedName>
</protein>
<evidence type="ECO:0000313" key="3">
    <source>
        <dbReference type="EMBL" id="ANH80208.1"/>
    </source>
</evidence>
<dbReference type="Pfam" id="PF09112">
    <property type="entry name" value="N-glycanase_N"/>
    <property type="match status" value="1"/>
</dbReference>
<dbReference type="SMART" id="SM01290">
    <property type="entry name" value="N-glycanase_N"/>
    <property type="match status" value="1"/>
</dbReference>
<keyword evidence="3" id="KW-0326">Glycosidase</keyword>
<dbReference type="InterPro" id="IPR015197">
    <property type="entry name" value="PngaseF_C"/>
</dbReference>
<evidence type="ECO:0000259" key="2">
    <source>
        <dbReference type="SMART" id="SM01290"/>
    </source>
</evidence>
<dbReference type="Pfam" id="PF09113">
    <property type="entry name" value="N-glycanase_C"/>
    <property type="match status" value="1"/>
</dbReference>
<dbReference type="InterPro" id="IPR014784">
    <property type="entry name" value="Cu2_ascorb_mOase-like_C"/>
</dbReference>
<dbReference type="Gene3D" id="2.60.120.230">
    <property type="match status" value="1"/>
</dbReference>
<keyword evidence="1" id="KW-1015">Disulfide bond</keyword>
<dbReference type="Gene3D" id="2.60.120.1570">
    <property type="entry name" value="Peptide-N-glycosidase F, N-terminal domain"/>
    <property type="match status" value="1"/>
</dbReference>
<dbReference type="GO" id="GO:0016715">
    <property type="term" value="F:oxidoreductase activity, acting on paired donors, with incorporation or reduction of molecular oxygen, reduced ascorbate as one donor, and incorporation of one atom of oxygen"/>
    <property type="evidence" value="ECO:0007669"/>
    <property type="project" value="InterPro"/>
</dbReference>
<organism evidence="3 4">
    <name type="scientific">Niabella ginsenosidivorans</name>
    <dbReference type="NCBI Taxonomy" id="1176587"/>
    <lineage>
        <taxon>Bacteria</taxon>
        <taxon>Pseudomonadati</taxon>
        <taxon>Bacteroidota</taxon>
        <taxon>Chitinophagia</taxon>
        <taxon>Chitinophagales</taxon>
        <taxon>Chitinophagaceae</taxon>
        <taxon>Niabella</taxon>
    </lineage>
</organism>
<reference evidence="3 4" key="1">
    <citation type="submission" date="2016-05" db="EMBL/GenBank/DDBJ databases">
        <title>Niabella ginsenosidivorans BS26 whole genome sequencing.</title>
        <authorList>
            <person name="Im W.T."/>
            <person name="Siddiqi M.Z."/>
        </authorList>
    </citation>
    <scope>NUCLEOTIDE SEQUENCE [LARGE SCALE GENOMIC DNA]</scope>
    <source>
        <strain evidence="3 4">BS26</strain>
    </source>
</reference>
<dbReference type="GO" id="GO:0016798">
    <property type="term" value="F:hydrolase activity, acting on glycosyl bonds"/>
    <property type="evidence" value="ECO:0007669"/>
    <property type="project" value="UniProtKB-KW"/>
</dbReference>
<dbReference type="Proteomes" id="UP000077667">
    <property type="component" value="Chromosome"/>
</dbReference>
<dbReference type="InterPro" id="IPR015196">
    <property type="entry name" value="PngaseF_N"/>
</dbReference>
<feature type="domain" description="Peptide-N-glycosidase F N-terminal" evidence="2">
    <location>
        <begin position="201"/>
        <end position="379"/>
    </location>
</feature>
<name>A0A1A9HXQ6_9BACT</name>
<evidence type="ECO:0000313" key="4">
    <source>
        <dbReference type="Proteomes" id="UP000077667"/>
    </source>
</evidence>
<dbReference type="STRING" id="1176587.A8C56_03725"/>